<dbReference type="InterPro" id="IPR011010">
    <property type="entry name" value="DNA_brk_join_enz"/>
</dbReference>
<dbReference type="SUPFAM" id="SSF56349">
    <property type="entry name" value="DNA breaking-rejoining enzymes"/>
    <property type="match status" value="1"/>
</dbReference>
<dbReference type="InterPro" id="IPR050090">
    <property type="entry name" value="Tyrosine_recombinase_XerCD"/>
</dbReference>
<dbReference type="InterPro" id="IPR013762">
    <property type="entry name" value="Integrase-like_cat_sf"/>
</dbReference>
<evidence type="ECO:0000313" key="2">
    <source>
        <dbReference type="EMBL" id="KUN54947.1"/>
    </source>
</evidence>
<evidence type="ECO:0000313" key="3">
    <source>
        <dbReference type="Proteomes" id="UP000053669"/>
    </source>
</evidence>
<sequence length="466" mass="52750">MAFLVDDDLLFEDDRGLRASAVANVWLRLRPSDGCPAPSSWGTYARMLRDWIVAAQLHGVDVFDTRDRLKALLSTYAVDRAGGDPKQYLGAETWNQHMSVLSKFYKWAVSEKYATAVPFTYHEAEAVYAETTDKILVNDANRRAPHPHVKIKYLEDDFASMLVNAFAGLRPNGSEDEGSERFRGRHLARNSAVVDLVLSSGLRLQEFTYLLVCEIPPLPTAPRLMPIPFPIPEKITKGSKFRVAWTSYTSLARLHAYIGLERMLTCESSSWRPPRRWGEPLFVSQMDSVGGRVNGRRVKWNSLGPGQRRRLVAPDGGSMLLATRSDGGPFTAWSSLFERTSRRIAERYEPRFPRVHPHRCRHTFAMATMERLVAGFYEQAARLSAAGGDADAALAHYLTTTEPLLVLRDLLGHSSVLTTEKYLKRLDMLRIFREHYEDTGRRWGLLDHERAEREADAELEDEGALV</sequence>
<dbReference type="EMBL" id="LMWU01000082">
    <property type="protein sequence ID" value="KUN54947.1"/>
    <property type="molecule type" value="Genomic_DNA"/>
</dbReference>
<accession>A0A101RK89</accession>
<dbReference type="PANTHER" id="PTHR30349:SF64">
    <property type="entry name" value="PROPHAGE INTEGRASE INTD-RELATED"/>
    <property type="match status" value="1"/>
</dbReference>
<dbReference type="STRING" id="58343.AQJ46_49640"/>
<dbReference type="Proteomes" id="UP000053669">
    <property type="component" value="Unassembled WGS sequence"/>
</dbReference>
<dbReference type="GO" id="GO:0006310">
    <property type="term" value="P:DNA recombination"/>
    <property type="evidence" value="ECO:0007669"/>
    <property type="project" value="UniProtKB-KW"/>
</dbReference>
<protein>
    <submittedName>
        <fullName evidence="2">Integrase</fullName>
    </submittedName>
</protein>
<comment type="caution">
    <text evidence="2">The sequence shown here is derived from an EMBL/GenBank/DDBJ whole genome shotgun (WGS) entry which is preliminary data.</text>
</comment>
<proteinExistence type="predicted"/>
<dbReference type="PANTHER" id="PTHR30349">
    <property type="entry name" value="PHAGE INTEGRASE-RELATED"/>
    <property type="match status" value="1"/>
</dbReference>
<dbReference type="AlphaFoldDB" id="A0A101RK89"/>
<evidence type="ECO:0000256" key="1">
    <source>
        <dbReference type="ARBA" id="ARBA00023172"/>
    </source>
</evidence>
<name>A0A101RK89_9ACTN</name>
<dbReference type="Gene3D" id="1.10.443.10">
    <property type="entry name" value="Intergrase catalytic core"/>
    <property type="match status" value="1"/>
</dbReference>
<dbReference type="GO" id="GO:0003677">
    <property type="term" value="F:DNA binding"/>
    <property type="evidence" value="ECO:0007669"/>
    <property type="project" value="InterPro"/>
</dbReference>
<reference evidence="2 3" key="1">
    <citation type="submission" date="2015-10" db="EMBL/GenBank/DDBJ databases">
        <title>Draft genome sequence of Streptomyces canus DSM 40017, type strain for the species Streptomyces canus.</title>
        <authorList>
            <person name="Ruckert C."/>
            <person name="Winkler A."/>
            <person name="Kalinowski J."/>
            <person name="Kampfer P."/>
            <person name="Glaeser S."/>
        </authorList>
    </citation>
    <scope>NUCLEOTIDE SEQUENCE [LARGE SCALE GENOMIC DNA]</scope>
    <source>
        <strain evidence="2 3">DSM 40017</strain>
    </source>
</reference>
<keyword evidence="1" id="KW-0233">DNA recombination</keyword>
<dbReference type="GO" id="GO:0015074">
    <property type="term" value="P:DNA integration"/>
    <property type="evidence" value="ECO:0007669"/>
    <property type="project" value="InterPro"/>
</dbReference>
<organism evidence="2 3">
    <name type="scientific">Streptomyces canus</name>
    <dbReference type="NCBI Taxonomy" id="58343"/>
    <lineage>
        <taxon>Bacteria</taxon>
        <taxon>Bacillati</taxon>
        <taxon>Actinomycetota</taxon>
        <taxon>Actinomycetes</taxon>
        <taxon>Kitasatosporales</taxon>
        <taxon>Streptomycetaceae</taxon>
        <taxon>Streptomyces</taxon>
        <taxon>Streptomyces aurantiacus group</taxon>
    </lineage>
</organism>
<gene>
    <name evidence="2" type="ORF">AQJ46_49640</name>
</gene>